<dbReference type="PANTHER" id="PTHR46246:SF1">
    <property type="entry name" value="GUANOSINE-3',5'-BIS(DIPHOSPHATE) 3'-PYROPHOSPHOHYDROLASE MESH1"/>
    <property type="match status" value="1"/>
</dbReference>
<dbReference type="GeneID" id="26634022"/>
<organism evidence="1 2">
    <name type="scientific">Vibrio phage phi 3</name>
    <dbReference type="NCBI Taxonomy" id="1589298"/>
    <lineage>
        <taxon>Viruses</taxon>
        <taxon>Duplodnaviria</taxon>
        <taxon>Heunggongvirae</taxon>
        <taxon>Uroviricota</taxon>
        <taxon>Caudoviricetes</taxon>
        <taxon>Demerecviridae</taxon>
        <taxon>Ermolyevavirinae</taxon>
        <taxon>Jesfedecavirus</taxon>
        <taxon>Jesfedecavirus phi3</taxon>
    </lineage>
</organism>
<dbReference type="PANTHER" id="PTHR46246">
    <property type="entry name" value="GUANOSINE-3',5'-BIS(DIPHOSPHATE) 3'-PYROPHOSPHOHYDROLASE MESH1"/>
    <property type="match status" value="1"/>
</dbReference>
<keyword evidence="2" id="KW-1185">Reference proteome</keyword>
<gene>
    <name evidence="1" type="ORF">SBVP3_0044</name>
</gene>
<dbReference type="Gene3D" id="1.10.3210.10">
    <property type="entry name" value="Hypothetical protein af1432"/>
    <property type="match status" value="1"/>
</dbReference>
<sequence>MLLEDLEKLYEIAYQLSKMQHKGQKYAGKCYFTAHILEVEAEVMRQMPLDLYRINDILKARIVSLLHDIVEDTPVTIEYIRESFGDEIATSVDYLTKSDKVPYETYIRRVSLDRLATIVKRCDALCNLRQSMITRKYGKVEKYLKVLEVLAAGG</sequence>
<dbReference type="OrthoDB" id="26029at10239"/>
<protein>
    <recommendedName>
        <fullName evidence="3">GTP pyrophosphokinase</fullName>
    </recommendedName>
</protein>
<evidence type="ECO:0008006" key="3">
    <source>
        <dbReference type="Google" id="ProtNLM"/>
    </source>
</evidence>
<dbReference type="EMBL" id="KP280063">
    <property type="protein sequence ID" value="AJF40812.1"/>
    <property type="molecule type" value="Genomic_DNA"/>
</dbReference>
<name>A0A0B5H2U9_9CAUD</name>
<dbReference type="GO" id="GO:0008893">
    <property type="term" value="F:guanosine-3',5'-bis(diphosphate) 3'-diphosphatase activity"/>
    <property type="evidence" value="ECO:0007669"/>
    <property type="project" value="TreeGrafter"/>
</dbReference>
<accession>A0A0B5H2U9</accession>
<reference evidence="1 2" key="1">
    <citation type="submission" date="2014-12" db="EMBL/GenBank/DDBJ databases">
        <title>Complete genome sequences of three Vibrio cholerae specific bacteriophages.</title>
        <authorList>
            <person name="Bhandare S.G."/>
            <person name="Warry A."/>
            <person name="Emes R.D."/>
            <person name="Hooton S.P.T."/>
            <person name="Barrow P.A."/>
            <person name="Atterbury R.J."/>
        </authorList>
    </citation>
    <scope>NUCLEOTIDE SEQUENCE [LARGE SCALE GENOMIC DNA]</scope>
</reference>
<evidence type="ECO:0000313" key="2">
    <source>
        <dbReference type="Proteomes" id="UP000031804"/>
    </source>
</evidence>
<proteinExistence type="predicted"/>
<dbReference type="Proteomes" id="UP000031804">
    <property type="component" value="Segment"/>
</dbReference>
<dbReference type="KEGG" id="vg:26634022"/>
<dbReference type="RefSeq" id="YP_009207509.1">
    <property type="nucleotide sequence ID" value="NC_028895.1"/>
</dbReference>
<evidence type="ECO:0000313" key="1">
    <source>
        <dbReference type="EMBL" id="AJF40812.1"/>
    </source>
</evidence>
<dbReference type="InterPro" id="IPR052194">
    <property type="entry name" value="MESH1"/>
</dbReference>
<dbReference type="SUPFAM" id="SSF109604">
    <property type="entry name" value="HD-domain/PDEase-like"/>
    <property type="match status" value="1"/>
</dbReference>